<feature type="compositionally biased region" description="Low complexity" evidence="1">
    <location>
        <begin position="34"/>
        <end position="47"/>
    </location>
</feature>
<evidence type="ECO:0000313" key="2">
    <source>
        <dbReference type="EMBL" id="CAL4918361.1"/>
    </source>
</evidence>
<dbReference type="EMBL" id="OZ075123">
    <property type="protein sequence ID" value="CAL4918361.1"/>
    <property type="molecule type" value="Genomic_DNA"/>
</dbReference>
<dbReference type="Proteomes" id="UP001497457">
    <property type="component" value="Chromosome 13rd"/>
</dbReference>
<proteinExistence type="predicted"/>
<keyword evidence="3" id="KW-1185">Reference proteome</keyword>
<sequence>MDWTTEWTTVAAYFSTRASLRRLRVPGHVRAAAAAARAPRQPQQLAQAPPPSVPRLRVPGQVRAAAAAAGAPRQPQQPAQAPPPSVPQLRVPGQVRAAAAAAAAGAPQQVQQPQQPAQAPPRTYCTVPTMEAQKVIHGILSEANAVFVDNRCFTAIDDDTFDVHERTGVVLLSKHGREQAKPFPPEQRRAQLNQNLRWLGALIRSRVFRTQSRVPVMEIEDGLLHMLENDDISMWSVIRIHTSLLPITARVDCLLHLHDELVNVVATMDMNRYIAILGAIELPQDWYTLIEQNTITYRLIDSNIYVHQGPQEVQAHHALRYHRNPSAHGLAHAIPRGSEDCAGGAPSRDLLPPRFRPRPPAQPGQVPVQPEFVRWDIGLLHYATMPMVLHSFQRAMHDAGFLKRVNMQHLFAYTNYY</sequence>
<reference evidence="2 3" key="2">
    <citation type="submission" date="2024-10" db="EMBL/GenBank/DDBJ databases">
        <authorList>
            <person name="Ryan C."/>
        </authorList>
    </citation>
    <scope>NUCLEOTIDE SEQUENCE [LARGE SCALE GENOMIC DNA]</scope>
</reference>
<evidence type="ECO:0000256" key="1">
    <source>
        <dbReference type="SAM" id="MobiDB-lite"/>
    </source>
</evidence>
<feature type="region of interest" description="Disordered" evidence="1">
    <location>
        <begin position="34"/>
        <end position="122"/>
    </location>
</feature>
<organism evidence="2 3">
    <name type="scientific">Urochloa decumbens</name>
    <dbReference type="NCBI Taxonomy" id="240449"/>
    <lineage>
        <taxon>Eukaryota</taxon>
        <taxon>Viridiplantae</taxon>
        <taxon>Streptophyta</taxon>
        <taxon>Embryophyta</taxon>
        <taxon>Tracheophyta</taxon>
        <taxon>Spermatophyta</taxon>
        <taxon>Magnoliopsida</taxon>
        <taxon>Liliopsida</taxon>
        <taxon>Poales</taxon>
        <taxon>Poaceae</taxon>
        <taxon>PACMAD clade</taxon>
        <taxon>Panicoideae</taxon>
        <taxon>Panicodae</taxon>
        <taxon>Paniceae</taxon>
        <taxon>Melinidinae</taxon>
        <taxon>Urochloa</taxon>
    </lineage>
</organism>
<evidence type="ECO:0000313" key="3">
    <source>
        <dbReference type="Proteomes" id="UP001497457"/>
    </source>
</evidence>
<protein>
    <submittedName>
        <fullName evidence="2">Uncharacterized protein</fullName>
    </submittedName>
</protein>
<dbReference type="AlphaFoldDB" id="A0ABC8X1I0"/>
<gene>
    <name evidence="2" type="ORF">URODEC1_LOCUS19123</name>
</gene>
<feature type="region of interest" description="Disordered" evidence="1">
    <location>
        <begin position="342"/>
        <end position="367"/>
    </location>
</feature>
<name>A0ABC8X1I0_9POAL</name>
<accession>A0ABC8X1I0</accession>
<feature type="compositionally biased region" description="Low complexity" evidence="1">
    <location>
        <begin position="87"/>
        <end position="122"/>
    </location>
</feature>
<reference evidence="3" key="1">
    <citation type="submission" date="2024-06" db="EMBL/GenBank/DDBJ databases">
        <authorList>
            <person name="Ryan C."/>
        </authorList>
    </citation>
    <scope>NUCLEOTIDE SEQUENCE [LARGE SCALE GENOMIC DNA]</scope>
</reference>
<dbReference type="PANTHER" id="PTHR35161:SF10">
    <property type="match status" value="1"/>
</dbReference>
<dbReference type="PANTHER" id="PTHR35161">
    <property type="entry name" value="OS02G0303100 PROTEIN"/>
    <property type="match status" value="1"/>
</dbReference>
<feature type="compositionally biased region" description="Low complexity" evidence="1">
    <location>
        <begin position="57"/>
        <end position="79"/>
    </location>
</feature>